<feature type="region of interest" description="Disordered" evidence="1">
    <location>
        <begin position="1"/>
        <end position="135"/>
    </location>
</feature>
<evidence type="ECO:0000256" key="1">
    <source>
        <dbReference type="SAM" id="MobiDB-lite"/>
    </source>
</evidence>
<reference evidence="3" key="1">
    <citation type="journal article" date="2012" name="Science">
        <title>The Paleozoic origin of enzymatic lignin decomposition reconstructed from 31 fungal genomes.</title>
        <authorList>
            <person name="Floudas D."/>
            <person name="Binder M."/>
            <person name="Riley R."/>
            <person name="Barry K."/>
            <person name="Blanchette R.A."/>
            <person name="Henrissat B."/>
            <person name="Martinez A.T."/>
            <person name="Otillar R."/>
            <person name="Spatafora J.W."/>
            <person name="Yadav J.S."/>
            <person name="Aerts A."/>
            <person name="Benoit I."/>
            <person name="Boyd A."/>
            <person name="Carlson A."/>
            <person name="Copeland A."/>
            <person name="Coutinho P.M."/>
            <person name="de Vries R.P."/>
            <person name="Ferreira P."/>
            <person name="Findley K."/>
            <person name="Foster B."/>
            <person name="Gaskell J."/>
            <person name="Glotzer D."/>
            <person name="Gorecki P."/>
            <person name="Heitman J."/>
            <person name="Hesse C."/>
            <person name="Hori C."/>
            <person name="Igarashi K."/>
            <person name="Jurgens J.A."/>
            <person name="Kallen N."/>
            <person name="Kersten P."/>
            <person name="Kohler A."/>
            <person name="Kuees U."/>
            <person name="Kumar T.K.A."/>
            <person name="Kuo A."/>
            <person name="LaButti K."/>
            <person name="Larrondo L.F."/>
            <person name="Lindquist E."/>
            <person name="Ling A."/>
            <person name="Lombard V."/>
            <person name="Lucas S."/>
            <person name="Lundell T."/>
            <person name="Martin R."/>
            <person name="McLaughlin D.J."/>
            <person name="Morgenstern I."/>
            <person name="Morin E."/>
            <person name="Murat C."/>
            <person name="Nagy L.G."/>
            <person name="Nolan M."/>
            <person name="Ohm R.A."/>
            <person name="Patyshakuliyeva A."/>
            <person name="Rokas A."/>
            <person name="Ruiz-Duenas F.J."/>
            <person name="Sabat G."/>
            <person name="Salamov A."/>
            <person name="Samejima M."/>
            <person name="Schmutz J."/>
            <person name="Slot J.C."/>
            <person name="St John F."/>
            <person name="Stenlid J."/>
            <person name="Sun H."/>
            <person name="Sun S."/>
            <person name="Syed K."/>
            <person name="Tsang A."/>
            <person name="Wiebenga A."/>
            <person name="Young D."/>
            <person name="Pisabarro A."/>
            <person name="Eastwood D.C."/>
            <person name="Martin F."/>
            <person name="Cullen D."/>
            <person name="Grigoriev I.V."/>
            <person name="Hibbett D.S."/>
        </authorList>
    </citation>
    <scope>NUCLEOTIDE SEQUENCE [LARGE SCALE GENOMIC DNA]</scope>
    <source>
        <strain evidence="3">HHB-11173 SS5</strain>
    </source>
</reference>
<protein>
    <submittedName>
        <fullName evidence="2">Uncharacterized protein</fullName>
    </submittedName>
</protein>
<dbReference type="EMBL" id="JH687683">
    <property type="protein sequence ID" value="EIN03272.1"/>
    <property type="molecule type" value="Genomic_DNA"/>
</dbReference>
<gene>
    <name evidence="2" type="ORF">PUNSTDRAFT_139705</name>
</gene>
<accession>R7S0F7</accession>
<keyword evidence="3" id="KW-1185">Reference proteome</keyword>
<organism evidence="2 3">
    <name type="scientific">Punctularia strigosozonata (strain HHB-11173)</name>
    <name type="common">White-rot fungus</name>
    <dbReference type="NCBI Taxonomy" id="741275"/>
    <lineage>
        <taxon>Eukaryota</taxon>
        <taxon>Fungi</taxon>
        <taxon>Dikarya</taxon>
        <taxon>Basidiomycota</taxon>
        <taxon>Agaricomycotina</taxon>
        <taxon>Agaricomycetes</taxon>
        <taxon>Corticiales</taxon>
        <taxon>Punctulariaceae</taxon>
        <taxon>Punctularia</taxon>
    </lineage>
</organism>
<proteinExistence type="predicted"/>
<dbReference type="AlphaFoldDB" id="R7S0F7"/>
<dbReference type="GeneID" id="18880421"/>
<feature type="compositionally biased region" description="Low complexity" evidence="1">
    <location>
        <begin position="74"/>
        <end position="97"/>
    </location>
</feature>
<sequence length="172" mass="18276">MPSSPTMLALERDPALALERDPALALERDPVLALKRDPTPGLERPRRALQNSRALAPPSVPSPPTRPRARHLGRSPPGSSSSSARPRNRRPASPARSLVAQPCPREASSPARTPDALSSPAFLGSPPTAFLGSPPTVFRARHQSMPHEHASGRSERALPVLGPLYSVTAHAS</sequence>
<evidence type="ECO:0000313" key="3">
    <source>
        <dbReference type="Proteomes" id="UP000054196"/>
    </source>
</evidence>
<dbReference type="KEGG" id="psq:PUNSTDRAFT_139705"/>
<dbReference type="Proteomes" id="UP000054196">
    <property type="component" value="Unassembled WGS sequence"/>
</dbReference>
<dbReference type="HOGENOM" id="CLU_1556048_0_0_1"/>
<evidence type="ECO:0000313" key="2">
    <source>
        <dbReference type="EMBL" id="EIN03272.1"/>
    </source>
</evidence>
<dbReference type="RefSeq" id="XP_007389500.1">
    <property type="nucleotide sequence ID" value="XM_007389438.1"/>
</dbReference>
<feature type="compositionally biased region" description="Basic and acidic residues" evidence="1">
    <location>
        <begin position="10"/>
        <end position="46"/>
    </location>
</feature>
<name>R7S0F7_PUNST</name>